<dbReference type="GO" id="GO:0006508">
    <property type="term" value="P:proteolysis"/>
    <property type="evidence" value="ECO:0007669"/>
    <property type="project" value="UniProtKB-KW"/>
</dbReference>
<dbReference type="HOGENOM" id="CLU_1445747_0_0_7"/>
<dbReference type="PANTHER" id="PTHR13604">
    <property type="entry name" value="DC12-RELATED"/>
    <property type="match status" value="1"/>
</dbReference>
<evidence type="ECO:0000256" key="3">
    <source>
        <dbReference type="ARBA" id="ARBA00022763"/>
    </source>
</evidence>
<evidence type="ECO:0000256" key="8">
    <source>
        <dbReference type="RuleBase" id="RU364100"/>
    </source>
</evidence>
<evidence type="ECO:0000256" key="7">
    <source>
        <dbReference type="ARBA" id="ARBA00023239"/>
    </source>
</evidence>
<dbReference type="RefSeq" id="WP_012471454.1">
    <property type="nucleotide sequence ID" value="NC_010814.1"/>
</dbReference>
<dbReference type="EMBL" id="CP001089">
    <property type="protein sequence ID" value="ACD97133.1"/>
    <property type="molecule type" value="Genomic_DNA"/>
</dbReference>
<keyword evidence="2 8" id="KW-0645">Protease</keyword>
<gene>
    <name evidence="9" type="ordered locus">Glov_3429</name>
</gene>
<dbReference type="GO" id="GO:0008233">
    <property type="term" value="F:peptidase activity"/>
    <property type="evidence" value="ECO:0007669"/>
    <property type="project" value="UniProtKB-KW"/>
</dbReference>
<dbReference type="Proteomes" id="UP000002420">
    <property type="component" value="Chromosome"/>
</dbReference>
<keyword evidence="5" id="KW-0190">Covalent protein-DNA linkage</keyword>
<accession>B3E230</accession>
<dbReference type="PANTHER" id="PTHR13604:SF0">
    <property type="entry name" value="ABASIC SITE PROCESSING PROTEIN HMCES"/>
    <property type="match status" value="1"/>
</dbReference>
<evidence type="ECO:0000256" key="1">
    <source>
        <dbReference type="ARBA" id="ARBA00008136"/>
    </source>
</evidence>
<organism evidence="9 10">
    <name type="scientific">Trichlorobacter lovleyi (strain ATCC BAA-1151 / DSM 17278 / SZ)</name>
    <name type="common">Geobacter lovleyi</name>
    <dbReference type="NCBI Taxonomy" id="398767"/>
    <lineage>
        <taxon>Bacteria</taxon>
        <taxon>Pseudomonadati</taxon>
        <taxon>Thermodesulfobacteriota</taxon>
        <taxon>Desulfuromonadia</taxon>
        <taxon>Geobacterales</taxon>
        <taxon>Geobacteraceae</taxon>
        <taxon>Trichlorobacter</taxon>
    </lineage>
</organism>
<keyword evidence="7" id="KW-0456">Lyase</keyword>
<dbReference type="GO" id="GO:0003697">
    <property type="term" value="F:single-stranded DNA binding"/>
    <property type="evidence" value="ECO:0007669"/>
    <property type="project" value="InterPro"/>
</dbReference>
<evidence type="ECO:0000256" key="2">
    <source>
        <dbReference type="ARBA" id="ARBA00022670"/>
    </source>
</evidence>
<evidence type="ECO:0000256" key="4">
    <source>
        <dbReference type="ARBA" id="ARBA00022801"/>
    </source>
</evidence>
<dbReference type="Gene3D" id="3.90.1680.10">
    <property type="entry name" value="SOS response associated peptidase-like"/>
    <property type="match status" value="1"/>
</dbReference>
<dbReference type="eggNOG" id="COG2135">
    <property type="taxonomic scope" value="Bacteria"/>
</dbReference>
<sequence>MQLKFTITDPTEQLNTVYGVQLPSDWVADDSIKYGKQGLIVRHDQCGKRQAMVRRMLGAADALTIDKRWFKSTVFKVCQCIVPINGYRVCSSNIWYEVTMKDGSLMHCAAICEGWQSKGGDIREGIILLTTAANVLLAPLYNKMPVLLHQRELDSWLRGERPILQELNRIASPYPSELMQVEQCVTK</sequence>
<dbReference type="KEGG" id="glo:Glov_3429"/>
<name>B3E230_TRIL1</name>
<reference evidence="9 10" key="1">
    <citation type="submission" date="2008-05" db="EMBL/GenBank/DDBJ databases">
        <title>Complete sequence of chromosome of Geobacter lovleyi SZ.</title>
        <authorList>
            <consortium name="US DOE Joint Genome Institute"/>
            <person name="Lucas S."/>
            <person name="Copeland A."/>
            <person name="Lapidus A."/>
            <person name="Glavina del Rio T."/>
            <person name="Dalin E."/>
            <person name="Tice H."/>
            <person name="Bruce D."/>
            <person name="Goodwin L."/>
            <person name="Pitluck S."/>
            <person name="Chertkov O."/>
            <person name="Meincke L."/>
            <person name="Brettin T."/>
            <person name="Detter J.C."/>
            <person name="Han C."/>
            <person name="Tapia R."/>
            <person name="Kuske C.R."/>
            <person name="Schmutz J."/>
            <person name="Larimer F."/>
            <person name="Land M."/>
            <person name="Hauser L."/>
            <person name="Kyrpides N."/>
            <person name="Mikhailova N."/>
            <person name="Sung Y."/>
            <person name="Fletcher K.E."/>
            <person name="Ritalahti K.M."/>
            <person name="Loeffler F.E."/>
            <person name="Richardson P."/>
        </authorList>
    </citation>
    <scope>NUCLEOTIDE SEQUENCE [LARGE SCALE GENOMIC DNA]</scope>
    <source>
        <strain evidence="10">ATCC BAA-1151 / DSM 17278 / SZ</strain>
    </source>
</reference>
<keyword evidence="4 8" id="KW-0378">Hydrolase</keyword>
<evidence type="ECO:0000256" key="6">
    <source>
        <dbReference type="ARBA" id="ARBA00023125"/>
    </source>
</evidence>
<dbReference type="GO" id="GO:0016829">
    <property type="term" value="F:lyase activity"/>
    <property type="evidence" value="ECO:0007669"/>
    <property type="project" value="UniProtKB-KW"/>
</dbReference>
<keyword evidence="6" id="KW-0238">DNA-binding</keyword>
<dbReference type="SUPFAM" id="SSF143081">
    <property type="entry name" value="BB1717-like"/>
    <property type="match status" value="1"/>
</dbReference>
<dbReference type="InterPro" id="IPR003738">
    <property type="entry name" value="SRAP"/>
</dbReference>
<comment type="similarity">
    <text evidence="1 8">Belongs to the SOS response-associated peptidase family.</text>
</comment>
<keyword evidence="3" id="KW-0227">DNA damage</keyword>
<dbReference type="EC" id="3.4.-.-" evidence="8"/>
<dbReference type="Pfam" id="PF02586">
    <property type="entry name" value="SRAP"/>
    <property type="match status" value="1"/>
</dbReference>
<evidence type="ECO:0000313" key="10">
    <source>
        <dbReference type="Proteomes" id="UP000002420"/>
    </source>
</evidence>
<evidence type="ECO:0000313" key="9">
    <source>
        <dbReference type="EMBL" id="ACD97133.1"/>
    </source>
</evidence>
<dbReference type="STRING" id="398767.Glov_3429"/>
<protein>
    <recommendedName>
        <fullName evidence="8">Abasic site processing protein</fullName>
        <ecNumber evidence="8">3.4.-.-</ecNumber>
    </recommendedName>
</protein>
<dbReference type="AlphaFoldDB" id="B3E230"/>
<evidence type="ECO:0000256" key="5">
    <source>
        <dbReference type="ARBA" id="ARBA00023124"/>
    </source>
</evidence>
<keyword evidence="10" id="KW-1185">Reference proteome</keyword>
<dbReference type="InterPro" id="IPR036590">
    <property type="entry name" value="SRAP-like"/>
</dbReference>
<proteinExistence type="inferred from homology"/>
<dbReference type="GO" id="GO:0106300">
    <property type="term" value="P:protein-DNA covalent cross-linking repair"/>
    <property type="evidence" value="ECO:0007669"/>
    <property type="project" value="InterPro"/>
</dbReference>